<organism evidence="5 6">
    <name type="scientific">Hyaloperonospora brassicae</name>
    <name type="common">Brassica downy mildew</name>
    <name type="synonym">Peronospora brassicae</name>
    <dbReference type="NCBI Taxonomy" id="162125"/>
    <lineage>
        <taxon>Eukaryota</taxon>
        <taxon>Sar</taxon>
        <taxon>Stramenopiles</taxon>
        <taxon>Oomycota</taxon>
        <taxon>Peronosporomycetes</taxon>
        <taxon>Peronosporales</taxon>
        <taxon>Peronosporaceae</taxon>
        <taxon>Hyaloperonospora</taxon>
    </lineage>
</organism>
<protein>
    <recommendedName>
        <fullName evidence="7">CDP-alcohol phosphatidyltransferase</fullName>
    </recommendedName>
</protein>
<evidence type="ECO:0000313" key="6">
    <source>
        <dbReference type="Proteomes" id="UP001162031"/>
    </source>
</evidence>
<evidence type="ECO:0000256" key="3">
    <source>
        <dbReference type="SAM" id="MobiDB-lite"/>
    </source>
</evidence>
<reference evidence="5" key="1">
    <citation type="submission" date="2022-12" db="EMBL/GenBank/DDBJ databases">
        <authorList>
            <person name="Webb A."/>
        </authorList>
    </citation>
    <scope>NUCLEOTIDE SEQUENCE</scope>
    <source>
        <strain evidence="5">Hp1</strain>
    </source>
</reference>
<name>A0AAV0T4K9_HYABA</name>
<evidence type="ECO:0000256" key="2">
    <source>
        <dbReference type="RuleBase" id="RU003750"/>
    </source>
</evidence>
<dbReference type="PROSITE" id="PS00379">
    <property type="entry name" value="CDP_ALCOHOL_P_TRANSF"/>
    <property type="match status" value="1"/>
</dbReference>
<feature type="transmembrane region" description="Helical" evidence="4">
    <location>
        <begin position="370"/>
        <end position="389"/>
    </location>
</feature>
<keyword evidence="4" id="KW-0472">Membrane</keyword>
<evidence type="ECO:0008006" key="7">
    <source>
        <dbReference type="Google" id="ProtNLM"/>
    </source>
</evidence>
<comment type="similarity">
    <text evidence="2">Belongs to the CDP-alcohol phosphatidyltransferase class-I family.</text>
</comment>
<sequence>MHLEPERYGATKHVGSSAPKHVTHRTGGSRSNSPTSSDDEQTDDTLKLAPALRSKWLSPAPVAPSTAAAAADSAKARVGLHETVLERYHRATCTKMYDVEELIDYYWHRRLAAVPAVVVSYLPFVITPNQITLFGLGLGWAAALCLYDAEFHYPLAWAPAHSLLAAALLMFAWIVSDCTDGQVARLCKRGTRTGRILDGVVDGLVIAPHCWIMGDIMQHHYGGHALYFHLGFWSGMSLWLHAIVYDKIKNVYMENALPQSECDGETVASVRAEYHVARDQSACALDTILLGIYTVYLTVQASFTSDAASQAESDRQELLATCSREYHTAYRQRFSGLVRLASFLGISAHITVLYVAYFLAIFYWDVIFYVQFYSLVLLNGVLAVVLVQYQRSGMSAYMPTKEGTI</sequence>
<keyword evidence="4" id="KW-1133">Transmembrane helix</keyword>
<dbReference type="GO" id="GO:0016780">
    <property type="term" value="F:phosphotransferase activity, for other substituted phosphate groups"/>
    <property type="evidence" value="ECO:0007669"/>
    <property type="project" value="InterPro"/>
</dbReference>
<dbReference type="Pfam" id="PF01066">
    <property type="entry name" value="CDP-OH_P_transf"/>
    <property type="match status" value="1"/>
</dbReference>
<feature type="transmembrane region" description="Helical" evidence="4">
    <location>
        <begin position="340"/>
        <end position="364"/>
    </location>
</feature>
<dbReference type="Gene3D" id="1.20.120.1760">
    <property type="match status" value="1"/>
</dbReference>
<feature type="transmembrane region" description="Helical" evidence="4">
    <location>
        <begin position="226"/>
        <end position="245"/>
    </location>
</feature>
<keyword evidence="1 2" id="KW-0808">Transferase</keyword>
<dbReference type="GO" id="GO:0008654">
    <property type="term" value="P:phospholipid biosynthetic process"/>
    <property type="evidence" value="ECO:0007669"/>
    <property type="project" value="InterPro"/>
</dbReference>
<feature type="transmembrane region" description="Helical" evidence="4">
    <location>
        <begin position="196"/>
        <end position="214"/>
    </location>
</feature>
<keyword evidence="6" id="KW-1185">Reference proteome</keyword>
<comment type="caution">
    <text evidence="5">The sequence shown here is derived from an EMBL/GenBank/DDBJ whole genome shotgun (WGS) entry which is preliminary data.</text>
</comment>
<evidence type="ECO:0000313" key="5">
    <source>
        <dbReference type="EMBL" id="CAI5714301.1"/>
    </source>
</evidence>
<dbReference type="GO" id="GO:0016020">
    <property type="term" value="C:membrane"/>
    <property type="evidence" value="ECO:0007669"/>
    <property type="project" value="InterPro"/>
</dbReference>
<dbReference type="AlphaFoldDB" id="A0AAV0T4K9"/>
<feature type="transmembrane region" description="Helical" evidence="4">
    <location>
        <begin position="155"/>
        <end position="175"/>
    </location>
</feature>
<gene>
    <name evidence="5" type="ORF">HBR001_LOCUS1216</name>
</gene>
<dbReference type="Proteomes" id="UP001162031">
    <property type="component" value="Unassembled WGS sequence"/>
</dbReference>
<keyword evidence="4" id="KW-0812">Transmembrane</keyword>
<accession>A0AAV0T4K9</accession>
<dbReference type="InterPro" id="IPR000462">
    <property type="entry name" value="CDP-OH_P_trans"/>
</dbReference>
<feature type="compositionally biased region" description="Polar residues" evidence="3">
    <location>
        <begin position="26"/>
        <end position="36"/>
    </location>
</feature>
<dbReference type="InterPro" id="IPR043130">
    <property type="entry name" value="CDP-OH_PTrfase_TM_dom"/>
</dbReference>
<evidence type="ECO:0000256" key="1">
    <source>
        <dbReference type="ARBA" id="ARBA00022679"/>
    </source>
</evidence>
<evidence type="ECO:0000256" key="4">
    <source>
        <dbReference type="SAM" id="Phobius"/>
    </source>
</evidence>
<proteinExistence type="inferred from homology"/>
<dbReference type="EMBL" id="CANTFL010000122">
    <property type="protein sequence ID" value="CAI5714301.1"/>
    <property type="molecule type" value="Genomic_DNA"/>
</dbReference>
<dbReference type="InterPro" id="IPR048254">
    <property type="entry name" value="CDP_ALCOHOL_P_TRANSF_CS"/>
</dbReference>
<feature type="region of interest" description="Disordered" evidence="3">
    <location>
        <begin position="1"/>
        <end position="44"/>
    </location>
</feature>